<accession>A0AB34INR0</accession>
<feature type="compositionally biased region" description="Polar residues" evidence="3">
    <location>
        <begin position="634"/>
        <end position="657"/>
    </location>
</feature>
<feature type="region of interest" description="Disordered" evidence="3">
    <location>
        <begin position="616"/>
        <end position="665"/>
    </location>
</feature>
<dbReference type="PANTHER" id="PTHR42693">
    <property type="entry name" value="ARYLSULFATASE FAMILY MEMBER"/>
    <property type="match status" value="1"/>
</dbReference>
<feature type="domain" description="Sulfatase N-terminal" evidence="4">
    <location>
        <begin position="54"/>
        <end position="370"/>
    </location>
</feature>
<dbReference type="Gene3D" id="3.40.720.10">
    <property type="entry name" value="Alkaline Phosphatase, subunit A"/>
    <property type="match status" value="2"/>
</dbReference>
<dbReference type="Proteomes" id="UP001515480">
    <property type="component" value="Unassembled WGS sequence"/>
</dbReference>
<organism evidence="5 6">
    <name type="scientific">Prymnesium parvum</name>
    <name type="common">Toxic golden alga</name>
    <dbReference type="NCBI Taxonomy" id="97485"/>
    <lineage>
        <taxon>Eukaryota</taxon>
        <taxon>Haptista</taxon>
        <taxon>Haptophyta</taxon>
        <taxon>Prymnesiophyceae</taxon>
        <taxon>Prymnesiales</taxon>
        <taxon>Prymnesiaceae</taxon>
        <taxon>Prymnesium</taxon>
    </lineage>
</organism>
<comment type="similarity">
    <text evidence="1">Belongs to the sulfatase family.</text>
</comment>
<dbReference type="SUPFAM" id="SSF53649">
    <property type="entry name" value="Alkaline phosphatase-like"/>
    <property type="match status" value="2"/>
</dbReference>
<dbReference type="InterPro" id="IPR017850">
    <property type="entry name" value="Alkaline_phosphatase_core_sf"/>
</dbReference>
<dbReference type="InterPro" id="IPR000917">
    <property type="entry name" value="Sulfatase_N"/>
</dbReference>
<reference evidence="5 6" key="1">
    <citation type="journal article" date="2024" name="Science">
        <title>Giant polyketide synthase enzymes in the biosynthesis of giant marine polyether toxins.</title>
        <authorList>
            <person name="Fallon T.R."/>
            <person name="Shende V.V."/>
            <person name="Wierzbicki I.H."/>
            <person name="Pendleton A.L."/>
            <person name="Watervoot N.F."/>
            <person name="Auber R.P."/>
            <person name="Gonzalez D.J."/>
            <person name="Wisecaver J.H."/>
            <person name="Moore B.S."/>
        </authorList>
    </citation>
    <scope>NUCLEOTIDE SEQUENCE [LARGE SCALE GENOMIC DNA]</scope>
    <source>
        <strain evidence="5 6">12B1</strain>
    </source>
</reference>
<dbReference type="AlphaFoldDB" id="A0AB34INR0"/>
<evidence type="ECO:0000256" key="2">
    <source>
        <dbReference type="ARBA" id="ARBA00022801"/>
    </source>
</evidence>
<evidence type="ECO:0000313" key="6">
    <source>
        <dbReference type="Proteomes" id="UP001515480"/>
    </source>
</evidence>
<keyword evidence="2" id="KW-0378">Hydrolase</keyword>
<dbReference type="InterPro" id="IPR050738">
    <property type="entry name" value="Sulfatase"/>
</dbReference>
<evidence type="ECO:0000259" key="4">
    <source>
        <dbReference type="Pfam" id="PF00884"/>
    </source>
</evidence>
<dbReference type="Gene3D" id="3.30.1120.10">
    <property type="match status" value="1"/>
</dbReference>
<evidence type="ECO:0000256" key="1">
    <source>
        <dbReference type="ARBA" id="ARBA00008779"/>
    </source>
</evidence>
<comment type="caution">
    <text evidence="5">The sequence shown here is derived from an EMBL/GenBank/DDBJ whole genome shotgun (WGS) entry which is preliminary data.</text>
</comment>
<name>A0AB34INR0_PRYPA</name>
<proteinExistence type="inferred from homology"/>
<sequence length="665" mass="71954">MGSTRVLLLLGLGAILGRLLPSLLLIGHAPPTPSRNISPQSEEPTSAANRTLPPHIVVILLDDAGAADAAAFGHPLLLTPHIDRFAAEGTSFSQAYAGAPNCSPSRAALLTGRSPYRTGVFDFLSRQSATMHLRKSERTIAALLKARGYATLHMGKWHLSRALGTRHAVGYSPYHFGFSHSNGSFLLASELLRGFVGWLSSGRQPDQRFFAYLALWEPHEPVRRWAPAEYQELYTSRVGEGGTREELARSVALGGECSWRLPQRDPPRVYYGCMSQVDAAIGDTLAALQRLRLRDDSLIVLTSDNGPEHREVNSWGSSGGLRGAKGYVYEGGIRVPLVMQWRSLSRPPAVLHEPVHLWDLLPTLCDAAGVPLPADRTIDGVSWLPLLRASPRPRGVTASSLAATYAAPADASSTTAANAAAAAAAIAAAISQPSNECGATGRTLRFDLGEVVHAPQEKLQALPPPQEQPLPRPLFGAATCRQALPRRTPLFWAMHRGRGGMQYAMRMGTWKLLAGYGSHADRSHGPKGGTDVVPWIREAQLGRVELYLISHDPSERVDLSRVRPDIVALMLPRLQRLVHEVAKEGPDTPGWVQRSAPCPRHIRSLNITEECCQHHEPIPATRPTSPKADADVPTTGNDESFTNAPQISATATDQSDSVPGAQIYL</sequence>
<gene>
    <name evidence="5" type="ORF">AB1Y20_012087</name>
</gene>
<dbReference type="EMBL" id="JBGBPQ010000021">
    <property type="protein sequence ID" value="KAL1503610.1"/>
    <property type="molecule type" value="Genomic_DNA"/>
</dbReference>
<protein>
    <recommendedName>
        <fullName evidence="4">Sulfatase N-terminal domain-containing protein</fullName>
    </recommendedName>
</protein>
<dbReference type="GO" id="GO:0004065">
    <property type="term" value="F:arylsulfatase activity"/>
    <property type="evidence" value="ECO:0007669"/>
    <property type="project" value="TreeGrafter"/>
</dbReference>
<evidence type="ECO:0000313" key="5">
    <source>
        <dbReference type="EMBL" id="KAL1503610.1"/>
    </source>
</evidence>
<keyword evidence="6" id="KW-1185">Reference proteome</keyword>
<evidence type="ECO:0000256" key="3">
    <source>
        <dbReference type="SAM" id="MobiDB-lite"/>
    </source>
</evidence>
<dbReference type="PANTHER" id="PTHR42693:SF53">
    <property type="entry name" value="ENDO-4-O-SULFATASE"/>
    <property type="match status" value="1"/>
</dbReference>
<dbReference type="Pfam" id="PF00884">
    <property type="entry name" value="Sulfatase"/>
    <property type="match status" value="1"/>
</dbReference>